<gene>
    <name evidence="2" type="ORF">O3P69_001413</name>
</gene>
<feature type="region of interest" description="Disordered" evidence="1">
    <location>
        <begin position="15"/>
        <end position="212"/>
    </location>
</feature>
<comment type="caution">
    <text evidence="2">The sequence shown here is derived from an EMBL/GenBank/DDBJ whole genome shotgun (WGS) entry which is preliminary data.</text>
</comment>
<dbReference type="AlphaFoldDB" id="A0AAW0UXD0"/>
<dbReference type="Proteomes" id="UP001487740">
    <property type="component" value="Unassembled WGS sequence"/>
</dbReference>
<feature type="compositionally biased region" description="Polar residues" evidence="1">
    <location>
        <begin position="158"/>
        <end position="196"/>
    </location>
</feature>
<feature type="compositionally biased region" description="Polar residues" evidence="1">
    <location>
        <begin position="123"/>
        <end position="141"/>
    </location>
</feature>
<evidence type="ECO:0000313" key="2">
    <source>
        <dbReference type="EMBL" id="KAK8404787.1"/>
    </source>
</evidence>
<feature type="compositionally biased region" description="Polar residues" evidence="1">
    <location>
        <begin position="72"/>
        <end position="109"/>
    </location>
</feature>
<evidence type="ECO:0000256" key="1">
    <source>
        <dbReference type="SAM" id="MobiDB-lite"/>
    </source>
</evidence>
<evidence type="ECO:0000313" key="3">
    <source>
        <dbReference type="Proteomes" id="UP001487740"/>
    </source>
</evidence>
<feature type="compositionally biased region" description="Polar residues" evidence="1">
    <location>
        <begin position="29"/>
        <end position="38"/>
    </location>
</feature>
<keyword evidence="3" id="KW-1185">Reference proteome</keyword>
<sequence>MNPPAALAGAMMKDKKPFTYTPGGIDLSEINSPNQNGSDHGESMAPVQSRSFRVLQNVLSNQDVAGSDDETSNYMRQTKQQSYGPVQQEETQQSSPKQLMQQSYKSVQSEGHPKSPHHKHSQQSDMPNSSRFFRMLQTITDTLPDGAEPQGPVHIPNLRQQQKPSPLQQPVQYQPPTHYQPTTLYQQPGGVTSSAPTEDAPPEPKKYMGGSIPSRSFKMLQALTSTDDEIQLNTL</sequence>
<reference evidence="2 3" key="1">
    <citation type="submission" date="2023-03" db="EMBL/GenBank/DDBJ databases">
        <title>High-quality genome of Scylla paramamosain provides insights in environmental adaptation.</title>
        <authorList>
            <person name="Zhang L."/>
        </authorList>
    </citation>
    <scope>NUCLEOTIDE SEQUENCE [LARGE SCALE GENOMIC DNA]</scope>
    <source>
        <strain evidence="2">LZ_2023a</strain>
        <tissue evidence="2">Muscle</tissue>
    </source>
</reference>
<dbReference type="EMBL" id="JARAKH010000003">
    <property type="protein sequence ID" value="KAK8404787.1"/>
    <property type="molecule type" value="Genomic_DNA"/>
</dbReference>
<proteinExistence type="predicted"/>
<accession>A0AAW0UXD0</accession>
<name>A0AAW0UXD0_SCYPA</name>
<organism evidence="2 3">
    <name type="scientific">Scylla paramamosain</name>
    <name type="common">Mud crab</name>
    <dbReference type="NCBI Taxonomy" id="85552"/>
    <lineage>
        <taxon>Eukaryota</taxon>
        <taxon>Metazoa</taxon>
        <taxon>Ecdysozoa</taxon>
        <taxon>Arthropoda</taxon>
        <taxon>Crustacea</taxon>
        <taxon>Multicrustacea</taxon>
        <taxon>Malacostraca</taxon>
        <taxon>Eumalacostraca</taxon>
        <taxon>Eucarida</taxon>
        <taxon>Decapoda</taxon>
        <taxon>Pleocyemata</taxon>
        <taxon>Brachyura</taxon>
        <taxon>Eubrachyura</taxon>
        <taxon>Portunoidea</taxon>
        <taxon>Portunidae</taxon>
        <taxon>Portuninae</taxon>
        <taxon>Scylla</taxon>
    </lineage>
</organism>
<protein>
    <submittedName>
        <fullName evidence="2">Uncharacterized protein</fullName>
    </submittedName>
</protein>